<dbReference type="EMBL" id="KI894020">
    <property type="protein sequence ID" value="OCF26912.1"/>
    <property type="molecule type" value="Genomic_DNA"/>
</dbReference>
<dbReference type="STRING" id="1296100.A0A1B9G7B9"/>
<evidence type="ECO:0000256" key="1">
    <source>
        <dbReference type="SAM" id="Phobius"/>
    </source>
</evidence>
<dbReference type="VEuPathDB" id="FungiDB:I302_04603"/>
<keyword evidence="4" id="KW-1185">Reference proteome</keyword>
<reference evidence="3" key="4">
    <citation type="submission" date="2024-02" db="EMBL/GenBank/DDBJ databases">
        <title>Comparative genomics of Cryptococcus and Kwoniella reveals pathogenesis evolution and contrasting modes of karyotype evolution via chromosome fusion or intercentromeric recombination.</title>
        <authorList>
            <person name="Coelho M.A."/>
            <person name="David-Palma M."/>
            <person name="Shea T."/>
            <person name="Bowers K."/>
            <person name="McGinley-Smith S."/>
            <person name="Mohammad A.W."/>
            <person name="Gnirke A."/>
            <person name="Yurkov A.M."/>
            <person name="Nowrousian M."/>
            <person name="Sun S."/>
            <person name="Cuomo C.A."/>
            <person name="Heitman J."/>
        </authorList>
    </citation>
    <scope>NUCLEOTIDE SEQUENCE</scope>
    <source>
        <strain evidence="3">CBS 10118</strain>
    </source>
</reference>
<accession>A0A1B9G7B9</accession>
<proteinExistence type="predicted"/>
<feature type="transmembrane region" description="Helical" evidence="1">
    <location>
        <begin position="143"/>
        <end position="160"/>
    </location>
</feature>
<reference evidence="2" key="3">
    <citation type="submission" date="2014-01" db="EMBL/GenBank/DDBJ databases">
        <title>Evolution of pathogenesis and genome organization in the Tremellales.</title>
        <authorList>
            <person name="Cuomo C."/>
            <person name="Litvintseva A."/>
            <person name="Heitman J."/>
            <person name="Chen Y."/>
            <person name="Sun S."/>
            <person name="Springer D."/>
            <person name="Dromer F."/>
            <person name="Young S."/>
            <person name="Zeng Q."/>
            <person name="Chapman S."/>
            <person name="Gujja S."/>
            <person name="Saif S."/>
            <person name="Birren B."/>
        </authorList>
    </citation>
    <scope>NUCLEOTIDE SEQUENCE</scope>
    <source>
        <strain evidence="2">CBS 10118</strain>
    </source>
</reference>
<evidence type="ECO:0000313" key="4">
    <source>
        <dbReference type="Proteomes" id="UP000092730"/>
    </source>
</evidence>
<gene>
    <name evidence="2" type="ORF">I302_04603</name>
    <name evidence="3" type="ORF">I302_101230</name>
</gene>
<dbReference type="Gene3D" id="6.10.110.10">
    <property type="match status" value="1"/>
</dbReference>
<sequence>MVWTPLLRVLGFDRLGPGAGAIAAAIQRYIHPVVPRGIFAIFQGARMGGGYGMGVLNRVERGGIGLVGGGYWYKRFLKGDEARKETKGEPMKKKEYRRLHRIKKELFADVEPMSERTENNKNTAKMNYVGIDSVGRMRGYMDVLFVYLAMVLLFYCYIFEKETLIH</sequence>
<reference evidence="2" key="1">
    <citation type="submission" date="2013-07" db="EMBL/GenBank/DDBJ databases">
        <title>The Genome Sequence of Cryptococcus bestiolae CBS10118.</title>
        <authorList>
            <consortium name="The Broad Institute Genome Sequencing Platform"/>
            <person name="Cuomo C."/>
            <person name="Litvintseva A."/>
            <person name="Chen Y."/>
            <person name="Heitman J."/>
            <person name="Sun S."/>
            <person name="Springer D."/>
            <person name="Dromer F."/>
            <person name="Young S.K."/>
            <person name="Zeng Q."/>
            <person name="Gargeya S."/>
            <person name="Fitzgerald M."/>
            <person name="Abouelleil A."/>
            <person name="Alvarado L."/>
            <person name="Berlin A.M."/>
            <person name="Chapman S.B."/>
            <person name="Dewar J."/>
            <person name="Goldberg J."/>
            <person name="Griggs A."/>
            <person name="Gujja S."/>
            <person name="Hansen M."/>
            <person name="Howarth C."/>
            <person name="Imamovic A."/>
            <person name="Larimer J."/>
            <person name="McCowan C."/>
            <person name="Murphy C."/>
            <person name="Pearson M."/>
            <person name="Priest M."/>
            <person name="Roberts A."/>
            <person name="Saif S."/>
            <person name="Shea T."/>
            <person name="Sykes S."/>
            <person name="Wortman J."/>
            <person name="Nusbaum C."/>
            <person name="Birren B."/>
        </authorList>
    </citation>
    <scope>NUCLEOTIDE SEQUENCE [LARGE SCALE GENOMIC DNA]</scope>
    <source>
        <strain evidence="2">CBS 10118</strain>
    </source>
</reference>
<dbReference type="AlphaFoldDB" id="A0A1B9G7B9"/>
<keyword evidence="1" id="KW-0472">Membrane</keyword>
<evidence type="ECO:0000313" key="2">
    <source>
        <dbReference type="EMBL" id="OCF26912.1"/>
    </source>
</evidence>
<dbReference type="GeneID" id="30209002"/>
<keyword evidence="1" id="KW-1133">Transmembrane helix</keyword>
<evidence type="ECO:0000313" key="3">
    <source>
        <dbReference type="EMBL" id="WVW79263.1"/>
    </source>
</evidence>
<dbReference type="InterPro" id="IPR038213">
    <property type="entry name" value="IFI6/IFI27-like_sf"/>
</dbReference>
<dbReference type="KEGG" id="kbi:30209002"/>
<dbReference type="Proteomes" id="UP000092730">
    <property type="component" value="Chromosome 1"/>
</dbReference>
<reference evidence="3" key="2">
    <citation type="submission" date="2013-07" db="EMBL/GenBank/DDBJ databases">
        <authorList>
            <consortium name="The Broad Institute Genome Sequencing Platform"/>
            <person name="Cuomo C."/>
            <person name="Litvintseva A."/>
            <person name="Chen Y."/>
            <person name="Heitman J."/>
            <person name="Sun S."/>
            <person name="Springer D."/>
            <person name="Dromer F."/>
            <person name="Young S.K."/>
            <person name="Zeng Q."/>
            <person name="Gargeya S."/>
            <person name="Fitzgerald M."/>
            <person name="Abouelleil A."/>
            <person name="Alvarado L."/>
            <person name="Berlin A.M."/>
            <person name="Chapman S.B."/>
            <person name="Dewar J."/>
            <person name="Goldberg J."/>
            <person name="Griggs A."/>
            <person name="Gujja S."/>
            <person name="Hansen M."/>
            <person name="Howarth C."/>
            <person name="Imamovic A."/>
            <person name="Larimer J."/>
            <person name="McCowan C."/>
            <person name="Murphy C."/>
            <person name="Pearson M."/>
            <person name="Priest M."/>
            <person name="Roberts A."/>
            <person name="Saif S."/>
            <person name="Shea T."/>
            <person name="Sykes S."/>
            <person name="Wortman J."/>
            <person name="Nusbaum C."/>
            <person name="Birren B."/>
        </authorList>
    </citation>
    <scope>NUCLEOTIDE SEQUENCE</scope>
    <source>
        <strain evidence="3">CBS 10118</strain>
    </source>
</reference>
<name>A0A1B9G7B9_9TREE</name>
<organism evidence="2">
    <name type="scientific">Kwoniella bestiolae CBS 10118</name>
    <dbReference type="NCBI Taxonomy" id="1296100"/>
    <lineage>
        <taxon>Eukaryota</taxon>
        <taxon>Fungi</taxon>
        <taxon>Dikarya</taxon>
        <taxon>Basidiomycota</taxon>
        <taxon>Agaricomycotina</taxon>
        <taxon>Tremellomycetes</taxon>
        <taxon>Tremellales</taxon>
        <taxon>Cryptococcaceae</taxon>
        <taxon>Kwoniella</taxon>
    </lineage>
</organism>
<dbReference type="RefSeq" id="XP_019047982.1">
    <property type="nucleotide sequence ID" value="XM_019191234.1"/>
</dbReference>
<dbReference type="EMBL" id="CP144541">
    <property type="protein sequence ID" value="WVW79263.1"/>
    <property type="molecule type" value="Genomic_DNA"/>
</dbReference>
<protein>
    <submittedName>
        <fullName evidence="2">Uncharacterized protein</fullName>
    </submittedName>
</protein>
<keyword evidence="1" id="KW-0812">Transmembrane</keyword>